<comment type="caution">
    <text evidence="2">The sequence shown here is derived from an EMBL/GenBank/DDBJ whole genome shotgun (WGS) entry which is preliminary data.</text>
</comment>
<accession>A0A918S4T6</accession>
<dbReference type="EMBL" id="BMZE01000002">
    <property type="protein sequence ID" value="GHA24531.1"/>
    <property type="molecule type" value="Genomic_DNA"/>
</dbReference>
<reference evidence="2" key="2">
    <citation type="submission" date="2020-09" db="EMBL/GenBank/DDBJ databases">
        <authorList>
            <person name="Sun Q."/>
            <person name="Kim S."/>
        </authorList>
    </citation>
    <scope>NUCLEOTIDE SEQUENCE</scope>
    <source>
        <strain evidence="2">KCTC 32437</strain>
    </source>
</reference>
<feature type="signal peptide" evidence="1">
    <location>
        <begin position="1"/>
        <end position="23"/>
    </location>
</feature>
<dbReference type="AlphaFoldDB" id="A0A918S4T6"/>
<feature type="chain" id="PRO_5037655519" description="Rap1a immunity protein domain-containing protein" evidence="1">
    <location>
        <begin position="24"/>
        <end position="99"/>
    </location>
</feature>
<dbReference type="Proteomes" id="UP000646579">
    <property type="component" value="Unassembled WGS sequence"/>
</dbReference>
<keyword evidence="3" id="KW-1185">Reference proteome</keyword>
<evidence type="ECO:0000313" key="3">
    <source>
        <dbReference type="Proteomes" id="UP000646579"/>
    </source>
</evidence>
<evidence type="ECO:0000313" key="2">
    <source>
        <dbReference type="EMBL" id="GHA24531.1"/>
    </source>
</evidence>
<gene>
    <name evidence="2" type="ORF">GCM10007989_20250</name>
</gene>
<evidence type="ECO:0000256" key="1">
    <source>
        <dbReference type="SAM" id="SignalP"/>
    </source>
</evidence>
<dbReference type="RefSeq" id="WP_189425564.1">
    <property type="nucleotide sequence ID" value="NZ_BMZE01000002.1"/>
</dbReference>
<sequence length="99" mass="10620">MAAARHIVMAALGLAVFAGSAHALPPTTQQQDQFYAVCVEISGNAELCRCKADAAMQLTDQRFMGVVISSMRGAAPAQADYTTYNSYVAQSNRICKPNY</sequence>
<reference evidence="2" key="1">
    <citation type="journal article" date="2014" name="Int. J. Syst. Evol. Microbiol.">
        <title>Complete genome sequence of Corynebacterium casei LMG S-19264T (=DSM 44701T), isolated from a smear-ripened cheese.</title>
        <authorList>
            <consortium name="US DOE Joint Genome Institute (JGI-PGF)"/>
            <person name="Walter F."/>
            <person name="Albersmeier A."/>
            <person name="Kalinowski J."/>
            <person name="Ruckert C."/>
        </authorList>
    </citation>
    <scope>NUCLEOTIDE SEQUENCE</scope>
    <source>
        <strain evidence="2">KCTC 32437</strain>
    </source>
</reference>
<protein>
    <recommendedName>
        <fullName evidence="4">Rap1a immunity protein domain-containing protein</fullName>
    </recommendedName>
</protein>
<organism evidence="2 3">
    <name type="scientific">Devosia pacifica</name>
    <dbReference type="NCBI Taxonomy" id="1335967"/>
    <lineage>
        <taxon>Bacteria</taxon>
        <taxon>Pseudomonadati</taxon>
        <taxon>Pseudomonadota</taxon>
        <taxon>Alphaproteobacteria</taxon>
        <taxon>Hyphomicrobiales</taxon>
        <taxon>Devosiaceae</taxon>
        <taxon>Devosia</taxon>
    </lineage>
</organism>
<proteinExistence type="predicted"/>
<name>A0A918S4T6_9HYPH</name>
<keyword evidence="1" id="KW-0732">Signal</keyword>
<evidence type="ECO:0008006" key="4">
    <source>
        <dbReference type="Google" id="ProtNLM"/>
    </source>
</evidence>